<gene>
    <name evidence="2" type="ORF">CDAR_547551</name>
</gene>
<feature type="region of interest" description="Disordered" evidence="1">
    <location>
        <begin position="68"/>
        <end position="89"/>
    </location>
</feature>
<comment type="caution">
    <text evidence="2">The sequence shown here is derived from an EMBL/GenBank/DDBJ whole genome shotgun (WGS) entry which is preliminary data.</text>
</comment>
<protein>
    <submittedName>
        <fullName evidence="2">Uncharacterized protein</fullName>
    </submittedName>
</protein>
<name>A0AAV4UAL4_9ARAC</name>
<accession>A0AAV4UAL4</accession>
<evidence type="ECO:0000313" key="3">
    <source>
        <dbReference type="Proteomes" id="UP001054837"/>
    </source>
</evidence>
<dbReference type="EMBL" id="BPLQ01010979">
    <property type="protein sequence ID" value="GIY54813.1"/>
    <property type="molecule type" value="Genomic_DNA"/>
</dbReference>
<keyword evidence="3" id="KW-1185">Reference proteome</keyword>
<proteinExistence type="predicted"/>
<sequence>MFSKRMEQTSFPKAGEKFLLCPLRPAHNNLPRRKEDQVSPRKDCFLQCFLDGTTRREMENVRWHCKHHGVDSRSEIPPPLRPVLPDGGR</sequence>
<dbReference type="Proteomes" id="UP001054837">
    <property type="component" value="Unassembled WGS sequence"/>
</dbReference>
<reference evidence="2 3" key="1">
    <citation type="submission" date="2021-06" db="EMBL/GenBank/DDBJ databases">
        <title>Caerostris darwini draft genome.</title>
        <authorList>
            <person name="Kono N."/>
            <person name="Arakawa K."/>
        </authorList>
    </citation>
    <scope>NUCLEOTIDE SEQUENCE [LARGE SCALE GENOMIC DNA]</scope>
</reference>
<evidence type="ECO:0000313" key="2">
    <source>
        <dbReference type="EMBL" id="GIY54813.1"/>
    </source>
</evidence>
<organism evidence="2 3">
    <name type="scientific">Caerostris darwini</name>
    <dbReference type="NCBI Taxonomy" id="1538125"/>
    <lineage>
        <taxon>Eukaryota</taxon>
        <taxon>Metazoa</taxon>
        <taxon>Ecdysozoa</taxon>
        <taxon>Arthropoda</taxon>
        <taxon>Chelicerata</taxon>
        <taxon>Arachnida</taxon>
        <taxon>Araneae</taxon>
        <taxon>Araneomorphae</taxon>
        <taxon>Entelegynae</taxon>
        <taxon>Araneoidea</taxon>
        <taxon>Araneidae</taxon>
        <taxon>Caerostris</taxon>
    </lineage>
</organism>
<evidence type="ECO:0000256" key="1">
    <source>
        <dbReference type="SAM" id="MobiDB-lite"/>
    </source>
</evidence>
<dbReference type="AlphaFoldDB" id="A0AAV4UAL4"/>